<accession>A0AAV3QV78</accession>
<feature type="region of interest" description="Disordered" evidence="1">
    <location>
        <begin position="1"/>
        <end position="20"/>
    </location>
</feature>
<organism evidence="3 4">
    <name type="scientific">Lithospermum erythrorhizon</name>
    <name type="common">Purple gromwell</name>
    <name type="synonym">Lithospermum officinale var. erythrorhizon</name>
    <dbReference type="NCBI Taxonomy" id="34254"/>
    <lineage>
        <taxon>Eukaryota</taxon>
        <taxon>Viridiplantae</taxon>
        <taxon>Streptophyta</taxon>
        <taxon>Embryophyta</taxon>
        <taxon>Tracheophyta</taxon>
        <taxon>Spermatophyta</taxon>
        <taxon>Magnoliopsida</taxon>
        <taxon>eudicotyledons</taxon>
        <taxon>Gunneridae</taxon>
        <taxon>Pentapetalae</taxon>
        <taxon>asterids</taxon>
        <taxon>lamiids</taxon>
        <taxon>Boraginales</taxon>
        <taxon>Boraginaceae</taxon>
        <taxon>Boraginoideae</taxon>
        <taxon>Lithospermeae</taxon>
        <taxon>Lithospermum</taxon>
    </lineage>
</organism>
<keyword evidence="2" id="KW-0812">Transmembrane</keyword>
<dbReference type="Proteomes" id="UP001454036">
    <property type="component" value="Unassembled WGS sequence"/>
</dbReference>
<feature type="transmembrane region" description="Helical" evidence="2">
    <location>
        <begin position="106"/>
        <end position="128"/>
    </location>
</feature>
<name>A0AAV3QV78_LITER</name>
<gene>
    <name evidence="3" type="ORF">LIER_22782</name>
</gene>
<feature type="compositionally biased region" description="Polar residues" evidence="1">
    <location>
        <begin position="63"/>
        <end position="82"/>
    </location>
</feature>
<proteinExistence type="predicted"/>
<comment type="caution">
    <text evidence="3">The sequence shown here is derived from an EMBL/GenBank/DDBJ whole genome shotgun (WGS) entry which is preliminary data.</text>
</comment>
<feature type="region of interest" description="Disordered" evidence="1">
    <location>
        <begin position="55"/>
        <end position="92"/>
    </location>
</feature>
<protein>
    <submittedName>
        <fullName evidence="3">Uncharacterized protein</fullName>
    </submittedName>
</protein>
<evidence type="ECO:0000256" key="1">
    <source>
        <dbReference type="SAM" id="MobiDB-lite"/>
    </source>
</evidence>
<keyword evidence="4" id="KW-1185">Reference proteome</keyword>
<keyword evidence="2" id="KW-0472">Membrane</keyword>
<evidence type="ECO:0000313" key="3">
    <source>
        <dbReference type="EMBL" id="GAA0167950.1"/>
    </source>
</evidence>
<feature type="compositionally biased region" description="Polar residues" evidence="1">
    <location>
        <begin position="1"/>
        <end position="13"/>
    </location>
</feature>
<evidence type="ECO:0000256" key="2">
    <source>
        <dbReference type="SAM" id="Phobius"/>
    </source>
</evidence>
<keyword evidence="2" id="KW-1133">Transmembrane helix</keyword>
<dbReference type="AlphaFoldDB" id="A0AAV3QV78"/>
<reference evidence="3 4" key="1">
    <citation type="submission" date="2024-01" db="EMBL/GenBank/DDBJ databases">
        <title>The complete chloroplast genome sequence of Lithospermum erythrorhizon: insights into the phylogenetic relationship among Boraginaceae species and the maternal lineages of purple gromwells.</title>
        <authorList>
            <person name="Okada T."/>
            <person name="Watanabe K."/>
        </authorList>
    </citation>
    <scope>NUCLEOTIDE SEQUENCE [LARGE SCALE GENOMIC DNA]</scope>
</reference>
<sequence>MPIDSTIHQTFSNDKPKDITYDTQTISENDAPQTISNNDVSQTNPQPELLVYTSKKKNEITDSQHSQESNQVVDSSENNTSGNKDDLDFPIVVPKGNRTKHPIDRFVSILIFPLLFELLTLTSPGLLFQTMLKKP</sequence>
<dbReference type="EMBL" id="BAABME010006285">
    <property type="protein sequence ID" value="GAA0167950.1"/>
    <property type="molecule type" value="Genomic_DNA"/>
</dbReference>
<evidence type="ECO:0000313" key="4">
    <source>
        <dbReference type="Proteomes" id="UP001454036"/>
    </source>
</evidence>